<sequence>MYKRIILYCFLSFCFFLLIPSYGYAQNLSATDLSMIKVDDLTDDQLRAYLQQANASGMTQEELMQMAVSSGMPSEEIEKLTQRLQTIQEQDQALQAPATNPSTGDKRKVGRQVQGATNEADTLLKLHQDNLKSPREELRIFGADIFQGSNTKFEPNLRMATPKNYVIGADDELLLELYGNSEASYSLTVSPEGAINIPYVGVVPIAGITIEQAIIRIKDKMGAIYSGLRNGSTRLNVSVGNIRSIRVIVTGEVVKPGTYTLPSVATAFNALYAAGGPNDKGTMRQIKIIRNDREESIIDVYDFLLNGSLRNNIVLQDQDIIQVAPYLSRVEIRGRVKRPAIFELKEGETFNQLLTYAGGFDEEAYRTRITVFKNTATERRVEDVLASQFGVYLPQSGDKYRVGKILDRYTNRVRISGAVFRPGVYELSQGLTLSMLIKKADGVKEDAFMNRGYITRLKENLEKEQVAFSVADILAGTQNDIPLKREDEVVISSIFDLKTAYKIQIDGEVRNAGTYDFAEGMTLKELIVQAGGFTEAASAKRIEIARRIKESNVMSQSAHTSEIYHVNIERDLSGAEDFVLQPFDVINVRLAKGYQRQRSVRIEGEVLYPGQYILTRKDERVSDLIKRAGGFTAYAYTDGASLKRKSILEDELDSTGNQFERKSKLEQERFQERVERLNALQKSTINPNELGAVQRSAVNNSYVGINMDEILRHPEGSNDLILEEGDVLHIPKQLQTVRVSGEVLSPVTVIYSSNKGFKEYISQAGGFSERALKKRAYVVYANGSARSTSKFLFFNNYPKIKPGAEIFVPQREARGRISAAQWIGLGGSLATTVGVIVALFR</sequence>
<proteinExistence type="inferred from homology"/>
<evidence type="ECO:0000256" key="15">
    <source>
        <dbReference type="SAM" id="MobiDB-lite"/>
    </source>
</evidence>
<evidence type="ECO:0000256" key="16">
    <source>
        <dbReference type="SAM" id="Phobius"/>
    </source>
</evidence>
<evidence type="ECO:0000256" key="7">
    <source>
        <dbReference type="ARBA" id="ARBA00022729"/>
    </source>
</evidence>
<keyword evidence="11 16" id="KW-0472">Membrane</keyword>
<keyword evidence="6 16" id="KW-0812">Transmembrane</keyword>
<evidence type="ECO:0000256" key="10">
    <source>
        <dbReference type="ARBA" id="ARBA00023114"/>
    </source>
</evidence>
<dbReference type="EMBL" id="JBHLWO010000001">
    <property type="protein sequence ID" value="MFC0317883.1"/>
    <property type="molecule type" value="Genomic_DNA"/>
</dbReference>
<keyword evidence="16" id="KW-1133">Transmembrane helix</keyword>
<gene>
    <name evidence="21" type="ORF">ACFFI0_06165</name>
</gene>
<feature type="chain" id="PRO_5047223839" evidence="17">
    <location>
        <begin position="26"/>
        <end position="841"/>
    </location>
</feature>
<comment type="subcellular location">
    <subcellularLocation>
        <location evidence="1">Cell outer membrane</location>
        <topology evidence="1">Multi-pass membrane protein</topology>
    </subcellularLocation>
</comment>
<evidence type="ECO:0000313" key="21">
    <source>
        <dbReference type="EMBL" id="MFC0317883.1"/>
    </source>
</evidence>
<feature type="domain" description="Polysaccharide export protein N-terminal" evidence="18">
    <location>
        <begin position="161"/>
        <end position="225"/>
    </location>
</feature>
<keyword evidence="7 17" id="KW-0732">Signal</keyword>
<accession>A0ABV6HG62</accession>
<dbReference type="Pfam" id="PF22461">
    <property type="entry name" value="SLBB_2"/>
    <property type="match status" value="1"/>
</dbReference>
<dbReference type="InterPro" id="IPR019554">
    <property type="entry name" value="Soluble_ligand-bd"/>
</dbReference>
<evidence type="ECO:0000256" key="6">
    <source>
        <dbReference type="ARBA" id="ARBA00022692"/>
    </source>
</evidence>
<dbReference type="PANTHER" id="PTHR33619">
    <property type="entry name" value="POLYSACCHARIDE EXPORT PROTEIN GFCE-RELATED"/>
    <property type="match status" value="1"/>
</dbReference>
<evidence type="ECO:0000259" key="18">
    <source>
        <dbReference type="Pfam" id="PF02563"/>
    </source>
</evidence>
<keyword evidence="13" id="KW-0998">Cell outer membrane</keyword>
<name>A0ABV6HG62_9SPHI</name>
<feature type="domain" description="Soluble ligand binding" evidence="19">
    <location>
        <begin position="502"/>
        <end position="554"/>
    </location>
</feature>
<evidence type="ECO:0000256" key="4">
    <source>
        <dbReference type="ARBA" id="ARBA00022452"/>
    </source>
</evidence>
<dbReference type="Gene3D" id="3.30.1950.10">
    <property type="entry name" value="wza like domain"/>
    <property type="match status" value="1"/>
</dbReference>
<dbReference type="Proteomes" id="UP001589774">
    <property type="component" value="Unassembled WGS sequence"/>
</dbReference>
<dbReference type="Pfam" id="PF10531">
    <property type="entry name" value="SLBB"/>
    <property type="match status" value="5"/>
</dbReference>
<dbReference type="InterPro" id="IPR054765">
    <property type="entry name" value="SLBB_dom"/>
</dbReference>
<evidence type="ECO:0000256" key="3">
    <source>
        <dbReference type="ARBA" id="ARBA00022448"/>
    </source>
</evidence>
<dbReference type="PANTHER" id="PTHR33619:SF3">
    <property type="entry name" value="POLYSACCHARIDE EXPORT PROTEIN GFCE-RELATED"/>
    <property type="match status" value="1"/>
</dbReference>
<feature type="domain" description="Soluble ligand binding" evidence="19">
    <location>
        <begin position="600"/>
        <end position="645"/>
    </location>
</feature>
<keyword evidence="5" id="KW-0762">Sugar transport</keyword>
<evidence type="ECO:0000256" key="9">
    <source>
        <dbReference type="ARBA" id="ARBA00023065"/>
    </source>
</evidence>
<keyword evidence="4" id="KW-1134">Transmembrane beta strand</keyword>
<evidence type="ECO:0000259" key="20">
    <source>
        <dbReference type="Pfam" id="PF22461"/>
    </source>
</evidence>
<feature type="signal peptide" evidence="17">
    <location>
        <begin position="1"/>
        <end position="25"/>
    </location>
</feature>
<evidence type="ECO:0000256" key="1">
    <source>
        <dbReference type="ARBA" id="ARBA00004571"/>
    </source>
</evidence>
<protein>
    <submittedName>
        <fullName evidence="21">SLBB domain-containing protein</fullName>
    </submittedName>
</protein>
<feature type="compositionally biased region" description="Polar residues" evidence="15">
    <location>
        <begin position="93"/>
        <end position="103"/>
    </location>
</feature>
<dbReference type="InterPro" id="IPR049712">
    <property type="entry name" value="Poly_export"/>
</dbReference>
<dbReference type="Pfam" id="PF02563">
    <property type="entry name" value="Poly_export"/>
    <property type="match status" value="1"/>
</dbReference>
<keyword evidence="22" id="KW-1185">Reference proteome</keyword>
<feature type="domain" description="Soluble ligand binding" evidence="19">
    <location>
        <begin position="737"/>
        <end position="778"/>
    </location>
</feature>
<evidence type="ECO:0000256" key="12">
    <source>
        <dbReference type="ARBA" id="ARBA00023139"/>
    </source>
</evidence>
<keyword evidence="14" id="KW-0449">Lipoprotein</keyword>
<evidence type="ECO:0000256" key="8">
    <source>
        <dbReference type="ARBA" id="ARBA00023047"/>
    </source>
</evidence>
<evidence type="ECO:0000256" key="2">
    <source>
        <dbReference type="ARBA" id="ARBA00009450"/>
    </source>
</evidence>
<evidence type="ECO:0000259" key="19">
    <source>
        <dbReference type="Pfam" id="PF10531"/>
    </source>
</evidence>
<comment type="caution">
    <text evidence="21">The sequence shown here is derived from an EMBL/GenBank/DDBJ whole genome shotgun (WGS) entry which is preliminary data.</text>
</comment>
<keyword evidence="3" id="KW-0813">Transport</keyword>
<dbReference type="InterPro" id="IPR003715">
    <property type="entry name" value="Poly_export_N"/>
</dbReference>
<organism evidence="21 22">
    <name type="scientific">Olivibacter oleidegradans</name>
    <dbReference type="NCBI Taxonomy" id="760123"/>
    <lineage>
        <taxon>Bacteria</taxon>
        <taxon>Pseudomonadati</taxon>
        <taxon>Bacteroidota</taxon>
        <taxon>Sphingobacteriia</taxon>
        <taxon>Sphingobacteriales</taxon>
        <taxon>Sphingobacteriaceae</taxon>
        <taxon>Olivibacter</taxon>
    </lineage>
</organism>
<feature type="domain" description="Soluble ligand binding" evidence="19">
    <location>
        <begin position="330"/>
        <end position="373"/>
    </location>
</feature>
<keyword evidence="12" id="KW-0564">Palmitate</keyword>
<evidence type="ECO:0000256" key="14">
    <source>
        <dbReference type="ARBA" id="ARBA00023288"/>
    </source>
</evidence>
<keyword evidence="8" id="KW-0625">Polysaccharide transport</keyword>
<evidence type="ECO:0000256" key="11">
    <source>
        <dbReference type="ARBA" id="ARBA00023136"/>
    </source>
</evidence>
<evidence type="ECO:0000256" key="17">
    <source>
        <dbReference type="SAM" id="SignalP"/>
    </source>
</evidence>
<feature type="domain" description="Soluble ligand binding" evidence="19">
    <location>
        <begin position="412"/>
        <end position="447"/>
    </location>
</feature>
<evidence type="ECO:0000256" key="13">
    <source>
        <dbReference type="ARBA" id="ARBA00023237"/>
    </source>
</evidence>
<comment type="similarity">
    <text evidence="2">Belongs to the BexD/CtrA/VexA family.</text>
</comment>
<reference evidence="21 22" key="1">
    <citation type="submission" date="2024-09" db="EMBL/GenBank/DDBJ databases">
        <authorList>
            <person name="Sun Q."/>
            <person name="Mori K."/>
        </authorList>
    </citation>
    <scope>NUCLEOTIDE SEQUENCE [LARGE SCALE GENOMIC DNA]</scope>
    <source>
        <strain evidence="21 22">CCM 7765</strain>
    </source>
</reference>
<keyword evidence="9" id="KW-0406">Ion transport</keyword>
<feature type="domain" description="SLBB" evidence="20">
    <location>
        <begin position="246"/>
        <end position="323"/>
    </location>
</feature>
<keyword evidence="10" id="KW-0626">Porin</keyword>
<evidence type="ECO:0000256" key="5">
    <source>
        <dbReference type="ARBA" id="ARBA00022597"/>
    </source>
</evidence>
<feature type="transmembrane region" description="Helical" evidence="16">
    <location>
        <begin position="819"/>
        <end position="840"/>
    </location>
</feature>
<dbReference type="Gene3D" id="3.10.560.10">
    <property type="entry name" value="Outer membrane lipoprotein wza domain like"/>
    <property type="match status" value="6"/>
</dbReference>
<feature type="region of interest" description="Disordered" evidence="15">
    <location>
        <begin position="93"/>
        <end position="114"/>
    </location>
</feature>
<evidence type="ECO:0000313" key="22">
    <source>
        <dbReference type="Proteomes" id="UP001589774"/>
    </source>
</evidence>